<dbReference type="EMBL" id="CP051774">
    <property type="protein sequence ID" value="QJE96566.1"/>
    <property type="molecule type" value="Genomic_DNA"/>
</dbReference>
<keyword evidence="2" id="KW-1185">Reference proteome</keyword>
<reference evidence="1 2" key="1">
    <citation type="submission" date="2020-04" db="EMBL/GenBank/DDBJ databases">
        <title>Luteolibacter sp. G-1-1-1 isolated from soil.</title>
        <authorList>
            <person name="Dahal R.H."/>
        </authorList>
    </citation>
    <scope>NUCLEOTIDE SEQUENCE [LARGE SCALE GENOMIC DNA]</scope>
    <source>
        <strain evidence="1 2">G-1-1-1</strain>
    </source>
</reference>
<proteinExistence type="predicted"/>
<gene>
    <name evidence="1" type="ORF">HHL09_12490</name>
</gene>
<name>A0A858RHB7_9BACT</name>
<dbReference type="KEGG" id="luo:HHL09_12490"/>
<sequence length="422" mass="46471">MKPRHTRWLGVGLLVIAAGLTIWRPGRGSPQASAAVESARAAKSHLRGPDLGTRSERMERLRLVWASVSGGQADTDLSRLARELILSLPASVLKELLVEFVTTGAETGDPDWLQLMARRIGDLETERGLDWLVEQATATGEESSAFHYLIRDGLLGWSDSDPVGVLGAYFDMRKSNRFGMNERYDEGGGAKGIGAQIVAKASKQSPGETWEILRTWQGKKLAAAFFEGVDPAQAKYFASRASELFYDFAQPGLEHIGGSSEDWEFKGALLESSAGAVFAADREQGVAMYEKVWPTLGSDHDGVDGAKRDAKLGRRFFLESRQQALAWIDGHEPAAKQVLVGELAYGILSNPQLDERGYEGIESLKERLGTPEQQHRWLEKLRWELAARGAGPRRDHIVDQLAETLQLSSAERSLLVEPTDFE</sequence>
<evidence type="ECO:0000313" key="2">
    <source>
        <dbReference type="Proteomes" id="UP000501812"/>
    </source>
</evidence>
<protein>
    <submittedName>
        <fullName evidence="1">Uncharacterized protein</fullName>
    </submittedName>
</protein>
<evidence type="ECO:0000313" key="1">
    <source>
        <dbReference type="EMBL" id="QJE96566.1"/>
    </source>
</evidence>
<accession>A0A858RHB7</accession>
<dbReference type="RefSeq" id="WP_169454967.1">
    <property type="nucleotide sequence ID" value="NZ_CP051774.1"/>
</dbReference>
<organism evidence="1 2">
    <name type="scientific">Luteolibacter luteus</name>
    <dbReference type="NCBI Taxonomy" id="2728835"/>
    <lineage>
        <taxon>Bacteria</taxon>
        <taxon>Pseudomonadati</taxon>
        <taxon>Verrucomicrobiota</taxon>
        <taxon>Verrucomicrobiia</taxon>
        <taxon>Verrucomicrobiales</taxon>
        <taxon>Verrucomicrobiaceae</taxon>
        <taxon>Luteolibacter</taxon>
    </lineage>
</organism>
<dbReference type="Proteomes" id="UP000501812">
    <property type="component" value="Chromosome"/>
</dbReference>
<dbReference type="AlphaFoldDB" id="A0A858RHB7"/>